<protein>
    <recommendedName>
        <fullName evidence="1">HIT domain-containing protein</fullName>
    </recommendedName>
</protein>
<comment type="caution">
    <text evidence="2">The sequence shown here is derived from an EMBL/GenBank/DDBJ whole genome shotgun (WGS) entry which is preliminary data.</text>
</comment>
<organism evidence="2">
    <name type="scientific">marine sediment metagenome</name>
    <dbReference type="NCBI Taxonomy" id="412755"/>
    <lineage>
        <taxon>unclassified sequences</taxon>
        <taxon>metagenomes</taxon>
        <taxon>ecological metagenomes</taxon>
    </lineage>
</organism>
<dbReference type="InterPro" id="IPR026026">
    <property type="entry name" value="HIT_Hint"/>
</dbReference>
<dbReference type="EMBL" id="LAZR01004932">
    <property type="protein sequence ID" value="KKN04330.1"/>
    <property type="molecule type" value="Genomic_DNA"/>
</dbReference>
<evidence type="ECO:0000313" key="2">
    <source>
        <dbReference type="EMBL" id="KKN04330.1"/>
    </source>
</evidence>
<sequence length="145" mass="16709">MSYQLHQQLKKDTFKLGEFELCDVLLMNDARYPWVILVPKRDAISEIFQLSQTEQRQLQSESSFVAKAMKDLFSADKMNIAALGNMVEQLHLHHVARFRSDAAWPKPIWGQGQAENYSEVAVKAISSQLRRVLKQNLISDENLTF</sequence>
<dbReference type="InterPro" id="IPR036265">
    <property type="entry name" value="HIT-like_sf"/>
</dbReference>
<gene>
    <name evidence="2" type="ORF">LCGC14_1098550</name>
</gene>
<feature type="domain" description="HIT" evidence="1">
    <location>
        <begin position="35"/>
        <end position="104"/>
    </location>
</feature>
<name>A0A0F9MAD2_9ZZZZ</name>
<evidence type="ECO:0000259" key="1">
    <source>
        <dbReference type="PROSITE" id="PS51084"/>
    </source>
</evidence>
<reference evidence="2" key="1">
    <citation type="journal article" date="2015" name="Nature">
        <title>Complex archaea that bridge the gap between prokaryotes and eukaryotes.</title>
        <authorList>
            <person name="Spang A."/>
            <person name="Saw J.H."/>
            <person name="Jorgensen S.L."/>
            <person name="Zaremba-Niedzwiedzka K."/>
            <person name="Martijn J."/>
            <person name="Lind A.E."/>
            <person name="van Eijk R."/>
            <person name="Schleper C."/>
            <person name="Guy L."/>
            <person name="Ettema T.J."/>
        </authorList>
    </citation>
    <scope>NUCLEOTIDE SEQUENCE</scope>
</reference>
<dbReference type="PIRSF" id="PIRSF000714">
    <property type="entry name" value="HIT"/>
    <property type="match status" value="1"/>
</dbReference>
<dbReference type="Pfam" id="PF01230">
    <property type="entry name" value="HIT"/>
    <property type="match status" value="1"/>
</dbReference>
<accession>A0A0F9MAD2</accession>
<dbReference type="SUPFAM" id="SSF54197">
    <property type="entry name" value="HIT-like"/>
    <property type="match status" value="1"/>
</dbReference>
<dbReference type="InterPro" id="IPR011146">
    <property type="entry name" value="HIT-like"/>
</dbReference>
<dbReference type="GO" id="GO:0003824">
    <property type="term" value="F:catalytic activity"/>
    <property type="evidence" value="ECO:0007669"/>
    <property type="project" value="InterPro"/>
</dbReference>
<dbReference type="PROSITE" id="PS51084">
    <property type="entry name" value="HIT_2"/>
    <property type="match status" value="1"/>
</dbReference>
<proteinExistence type="predicted"/>
<dbReference type="AlphaFoldDB" id="A0A0F9MAD2"/>
<dbReference type="Gene3D" id="3.30.428.10">
    <property type="entry name" value="HIT-like"/>
    <property type="match status" value="1"/>
</dbReference>